<evidence type="ECO:0000313" key="1">
    <source>
        <dbReference type="EMBL" id="KIH96706.1"/>
    </source>
</evidence>
<dbReference type="RefSeq" id="WP_040276544.1">
    <property type="nucleotide sequence ID" value="NZ_JROO01000051.1"/>
</dbReference>
<organism evidence="1 2">
    <name type="scientific">Streptomonospora alba</name>
    <dbReference type="NCBI Taxonomy" id="183763"/>
    <lineage>
        <taxon>Bacteria</taxon>
        <taxon>Bacillati</taxon>
        <taxon>Actinomycetota</taxon>
        <taxon>Actinomycetes</taxon>
        <taxon>Streptosporangiales</taxon>
        <taxon>Nocardiopsidaceae</taxon>
        <taxon>Streptomonospora</taxon>
    </lineage>
</organism>
<keyword evidence="2" id="KW-1185">Reference proteome</keyword>
<dbReference type="AlphaFoldDB" id="A0A0C2J5P9"/>
<gene>
    <name evidence="1" type="ORF">LP52_23315</name>
</gene>
<protein>
    <submittedName>
        <fullName evidence="1">Uncharacterized protein</fullName>
    </submittedName>
</protein>
<comment type="caution">
    <text evidence="1">The sequence shown here is derived from an EMBL/GenBank/DDBJ whole genome shotgun (WGS) entry which is preliminary data.</text>
</comment>
<name>A0A0C2J5P9_9ACTN</name>
<dbReference type="Proteomes" id="UP000031675">
    <property type="component" value="Unassembled WGS sequence"/>
</dbReference>
<dbReference type="OrthoDB" id="9864672at2"/>
<proteinExistence type="predicted"/>
<accession>A0A0C2J5P9</accession>
<evidence type="ECO:0000313" key="2">
    <source>
        <dbReference type="Proteomes" id="UP000031675"/>
    </source>
</evidence>
<dbReference type="EMBL" id="JROO01000051">
    <property type="protein sequence ID" value="KIH96706.1"/>
    <property type="molecule type" value="Genomic_DNA"/>
</dbReference>
<sequence>MTEDPHHPAVDTLAETVSCPDCHWRQKLDEDLHLFHHQGLLGWHRANPEVAVDHLAPEGLADGLAVPDYIRWADDGFGFLALGDERTGEAVRFNDECLAIMTSVTATGGLDHAVRTNARRLDISPTMARGDIVSIAAGLYRKGLLRPAA</sequence>
<reference evidence="2" key="1">
    <citation type="journal article" date="2015" name="Chem. Biol.">
        <title>Structure, bioactivity, and resistance mechanism of streptomonomicin, an unusual lasso Peptide from an understudied halophilic actinomycete.</title>
        <authorList>
            <person name="Metelev M."/>
            <person name="Tietz J.I."/>
            <person name="Melby J.O."/>
            <person name="Blair P.M."/>
            <person name="Zhu L."/>
            <person name="Livnat I."/>
            <person name="Severinov K."/>
            <person name="Mitchell D.A."/>
        </authorList>
    </citation>
    <scope>NUCLEOTIDE SEQUENCE [LARGE SCALE GENOMIC DNA]</scope>
    <source>
        <strain evidence="2">YIM 90003</strain>
    </source>
</reference>